<accession>A0AAV0YVC0</accession>
<keyword evidence="3" id="KW-0809">Transit peptide</keyword>
<dbReference type="GO" id="GO:0006353">
    <property type="term" value="P:DNA-templated transcription termination"/>
    <property type="evidence" value="ECO:0007669"/>
    <property type="project" value="UniProtKB-KW"/>
</dbReference>
<dbReference type="PANTHER" id="PTHR13068:SF91">
    <property type="entry name" value="TRANSCRIPTION TERMINATION FACTOR FAMILY PROTEIN"/>
    <property type="match status" value="1"/>
</dbReference>
<evidence type="ECO:0000256" key="1">
    <source>
        <dbReference type="ARBA" id="ARBA00007692"/>
    </source>
</evidence>
<dbReference type="EMBL" id="OX451736">
    <property type="protein sequence ID" value="CAI8590080.1"/>
    <property type="molecule type" value="Genomic_DNA"/>
</dbReference>
<sequence>MLTYNPTCFRVTHNIKVLVEIGVTDSNIARLLRSKFKLFHINHIHVLVEELKHLGFHPSKSIFSIALIAKTYVPKTRWKAKVDAFKKWGWSDEDVLDAFRNQPHCMLTSVEKINSVMSFWVNQLGWDALALAKVPRVFGASLERRIIPRASVVHYLWKNGLLKRNASLTSPFLYQEKLNLAHNKDKTTMV</sequence>
<evidence type="ECO:0000256" key="3">
    <source>
        <dbReference type="ARBA" id="ARBA00022946"/>
    </source>
</evidence>
<name>A0AAV0YVC0_VICFA</name>
<proteinExistence type="inferred from homology"/>
<protein>
    <recommendedName>
        <fullName evidence="6">mTERF protein</fullName>
    </recommendedName>
</protein>
<evidence type="ECO:0008006" key="6">
    <source>
        <dbReference type="Google" id="ProtNLM"/>
    </source>
</evidence>
<gene>
    <name evidence="4" type="ORF">VFH_I424240</name>
</gene>
<dbReference type="InterPro" id="IPR003690">
    <property type="entry name" value="MTERF"/>
</dbReference>
<keyword evidence="2" id="KW-0805">Transcription regulation</keyword>
<dbReference type="Gene3D" id="1.25.70.10">
    <property type="entry name" value="Transcription termination factor 3, mitochondrial"/>
    <property type="match status" value="1"/>
</dbReference>
<dbReference type="GO" id="GO:0003676">
    <property type="term" value="F:nucleic acid binding"/>
    <property type="evidence" value="ECO:0007669"/>
    <property type="project" value="InterPro"/>
</dbReference>
<organism evidence="4 5">
    <name type="scientific">Vicia faba</name>
    <name type="common">Broad bean</name>
    <name type="synonym">Faba vulgaris</name>
    <dbReference type="NCBI Taxonomy" id="3906"/>
    <lineage>
        <taxon>Eukaryota</taxon>
        <taxon>Viridiplantae</taxon>
        <taxon>Streptophyta</taxon>
        <taxon>Embryophyta</taxon>
        <taxon>Tracheophyta</taxon>
        <taxon>Spermatophyta</taxon>
        <taxon>Magnoliopsida</taxon>
        <taxon>eudicotyledons</taxon>
        <taxon>Gunneridae</taxon>
        <taxon>Pentapetalae</taxon>
        <taxon>rosids</taxon>
        <taxon>fabids</taxon>
        <taxon>Fabales</taxon>
        <taxon>Fabaceae</taxon>
        <taxon>Papilionoideae</taxon>
        <taxon>50 kb inversion clade</taxon>
        <taxon>NPAAA clade</taxon>
        <taxon>Hologalegina</taxon>
        <taxon>IRL clade</taxon>
        <taxon>Fabeae</taxon>
        <taxon>Vicia</taxon>
    </lineage>
</organism>
<evidence type="ECO:0000256" key="2">
    <source>
        <dbReference type="ARBA" id="ARBA00022472"/>
    </source>
</evidence>
<dbReference type="Pfam" id="PF02536">
    <property type="entry name" value="mTERF"/>
    <property type="match status" value="1"/>
</dbReference>
<comment type="similarity">
    <text evidence="1">Belongs to the mTERF family.</text>
</comment>
<dbReference type="PANTHER" id="PTHR13068">
    <property type="entry name" value="CGI-12 PROTEIN-RELATED"/>
    <property type="match status" value="1"/>
</dbReference>
<keyword evidence="2" id="KW-0806">Transcription termination</keyword>
<reference evidence="4 5" key="1">
    <citation type="submission" date="2023-01" db="EMBL/GenBank/DDBJ databases">
        <authorList>
            <person name="Kreplak J."/>
        </authorList>
    </citation>
    <scope>NUCLEOTIDE SEQUENCE [LARGE SCALE GENOMIC DNA]</scope>
</reference>
<dbReference type="Proteomes" id="UP001157006">
    <property type="component" value="Chromosome 1L"/>
</dbReference>
<keyword evidence="5" id="KW-1185">Reference proteome</keyword>
<evidence type="ECO:0000313" key="4">
    <source>
        <dbReference type="EMBL" id="CAI8590080.1"/>
    </source>
</evidence>
<dbReference type="AlphaFoldDB" id="A0AAV0YVC0"/>
<dbReference type="InterPro" id="IPR038538">
    <property type="entry name" value="MTERF_sf"/>
</dbReference>
<evidence type="ECO:0000313" key="5">
    <source>
        <dbReference type="Proteomes" id="UP001157006"/>
    </source>
</evidence>
<keyword evidence="2" id="KW-0804">Transcription</keyword>